<feature type="compositionally biased region" description="Low complexity" evidence="2">
    <location>
        <begin position="127"/>
        <end position="142"/>
    </location>
</feature>
<feature type="region of interest" description="Disordered" evidence="2">
    <location>
        <begin position="28"/>
        <end position="52"/>
    </location>
</feature>
<dbReference type="Proteomes" id="UP001151760">
    <property type="component" value="Unassembled WGS sequence"/>
</dbReference>
<name>A0ABQ5IXH0_9ASTR</name>
<protein>
    <submittedName>
        <fullName evidence="3">Uncharacterized protein</fullName>
    </submittedName>
</protein>
<accession>A0ABQ5IXH0</accession>
<keyword evidence="1" id="KW-0175">Coiled coil</keyword>
<sequence length="186" mass="20437">MIAMQKQVADRVIAPLTSDEIMDTVLDNNDRGHIPGRGRIVTGTSSSHPPLPGVDYMSQAAWNAEREVLIREAQQSKTLAQDARNEAKEARNEVASCKDFITQFTAHFNQQAGSSSNFTPFNFRPNSSAPSSSTPSSSTHPTDALVEFNSDPNLYQDIMNPGGCYKPVRDDEDEDEDGDEDDNDDV</sequence>
<dbReference type="EMBL" id="BQNB010021298">
    <property type="protein sequence ID" value="GJU04931.1"/>
    <property type="molecule type" value="Genomic_DNA"/>
</dbReference>
<comment type="caution">
    <text evidence="3">The sequence shown here is derived from an EMBL/GenBank/DDBJ whole genome shotgun (WGS) entry which is preliminary data.</text>
</comment>
<feature type="coiled-coil region" evidence="1">
    <location>
        <begin position="66"/>
        <end position="100"/>
    </location>
</feature>
<keyword evidence="4" id="KW-1185">Reference proteome</keyword>
<evidence type="ECO:0000256" key="2">
    <source>
        <dbReference type="SAM" id="MobiDB-lite"/>
    </source>
</evidence>
<evidence type="ECO:0000313" key="4">
    <source>
        <dbReference type="Proteomes" id="UP001151760"/>
    </source>
</evidence>
<feature type="region of interest" description="Disordered" evidence="2">
    <location>
        <begin position="111"/>
        <end position="186"/>
    </location>
</feature>
<evidence type="ECO:0000256" key="1">
    <source>
        <dbReference type="SAM" id="Coils"/>
    </source>
</evidence>
<reference evidence="3" key="1">
    <citation type="journal article" date="2022" name="Int. J. Mol. Sci.">
        <title>Draft Genome of Tanacetum Coccineum: Genomic Comparison of Closely Related Tanacetum-Family Plants.</title>
        <authorList>
            <person name="Yamashiro T."/>
            <person name="Shiraishi A."/>
            <person name="Nakayama K."/>
            <person name="Satake H."/>
        </authorList>
    </citation>
    <scope>NUCLEOTIDE SEQUENCE</scope>
</reference>
<reference evidence="3" key="2">
    <citation type="submission" date="2022-01" db="EMBL/GenBank/DDBJ databases">
        <authorList>
            <person name="Yamashiro T."/>
            <person name="Shiraishi A."/>
            <person name="Satake H."/>
            <person name="Nakayama K."/>
        </authorList>
    </citation>
    <scope>NUCLEOTIDE SEQUENCE</scope>
</reference>
<organism evidence="3 4">
    <name type="scientific">Tanacetum coccineum</name>
    <dbReference type="NCBI Taxonomy" id="301880"/>
    <lineage>
        <taxon>Eukaryota</taxon>
        <taxon>Viridiplantae</taxon>
        <taxon>Streptophyta</taxon>
        <taxon>Embryophyta</taxon>
        <taxon>Tracheophyta</taxon>
        <taxon>Spermatophyta</taxon>
        <taxon>Magnoliopsida</taxon>
        <taxon>eudicotyledons</taxon>
        <taxon>Gunneridae</taxon>
        <taxon>Pentapetalae</taxon>
        <taxon>asterids</taxon>
        <taxon>campanulids</taxon>
        <taxon>Asterales</taxon>
        <taxon>Asteraceae</taxon>
        <taxon>Asteroideae</taxon>
        <taxon>Anthemideae</taxon>
        <taxon>Anthemidinae</taxon>
        <taxon>Tanacetum</taxon>
    </lineage>
</organism>
<proteinExistence type="predicted"/>
<evidence type="ECO:0000313" key="3">
    <source>
        <dbReference type="EMBL" id="GJU04931.1"/>
    </source>
</evidence>
<feature type="compositionally biased region" description="Polar residues" evidence="2">
    <location>
        <begin position="111"/>
        <end position="126"/>
    </location>
</feature>
<gene>
    <name evidence="3" type="ORF">Tco_1121361</name>
</gene>
<feature type="compositionally biased region" description="Acidic residues" evidence="2">
    <location>
        <begin position="170"/>
        <end position="186"/>
    </location>
</feature>